<evidence type="ECO:0000256" key="6">
    <source>
        <dbReference type="ARBA" id="ARBA00023002"/>
    </source>
</evidence>
<dbReference type="InterPro" id="IPR001128">
    <property type="entry name" value="Cyt_P450"/>
</dbReference>
<keyword evidence="7" id="KW-0408">Iron</keyword>
<evidence type="ECO:0000256" key="5">
    <source>
        <dbReference type="ARBA" id="ARBA00022723"/>
    </source>
</evidence>
<evidence type="ECO:0000256" key="8">
    <source>
        <dbReference type="ARBA" id="ARBA00023033"/>
    </source>
</evidence>
<name>A0ABR3RP75_9PLEO</name>
<dbReference type="EMBL" id="JAKJXO020000004">
    <property type="protein sequence ID" value="KAL1606233.1"/>
    <property type="molecule type" value="Genomic_DNA"/>
</dbReference>
<evidence type="ECO:0008006" key="11">
    <source>
        <dbReference type="Google" id="ProtNLM"/>
    </source>
</evidence>
<keyword evidence="8" id="KW-0503">Monooxygenase</keyword>
<dbReference type="PRINTS" id="PR00465">
    <property type="entry name" value="EP450IV"/>
</dbReference>
<comment type="pathway">
    <text evidence="2">Mycotoxin biosynthesis.</text>
</comment>
<organism evidence="9 10">
    <name type="scientific">Paraconiothyrium brasiliense</name>
    <dbReference type="NCBI Taxonomy" id="300254"/>
    <lineage>
        <taxon>Eukaryota</taxon>
        <taxon>Fungi</taxon>
        <taxon>Dikarya</taxon>
        <taxon>Ascomycota</taxon>
        <taxon>Pezizomycotina</taxon>
        <taxon>Dothideomycetes</taxon>
        <taxon>Pleosporomycetidae</taxon>
        <taxon>Pleosporales</taxon>
        <taxon>Massarineae</taxon>
        <taxon>Didymosphaeriaceae</taxon>
        <taxon>Paraconiothyrium</taxon>
    </lineage>
</organism>
<evidence type="ECO:0000313" key="10">
    <source>
        <dbReference type="Proteomes" id="UP001521785"/>
    </source>
</evidence>
<dbReference type="InterPro" id="IPR036396">
    <property type="entry name" value="Cyt_P450_sf"/>
</dbReference>
<keyword evidence="6" id="KW-0560">Oxidoreductase</keyword>
<comment type="caution">
    <text evidence="9">The sequence shown here is derived from an EMBL/GenBank/DDBJ whole genome shotgun (WGS) entry which is preliminary data.</text>
</comment>
<evidence type="ECO:0000256" key="2">
    <source>
        <dbReference type="ARBA" id="ARBA00004685"/>
    </source>
</evidence>
<keyword evidence="4" id="KW-0349">Heme</keyword>
<dbReference type="Pfam" id="PF00067">
    <property type="entry name" value="p450"/>
    <property type="match status" value="1"/>
</dbReference>
<comment type="similarity">
    <text evidence="3">Belongs to the cytochrome P450 family.</text>
</comment>
<evidence type="ECO:0000313" key="9">
    <source>
        <dbReference type="EMBL" id="KAL1606233.1"/>
    </source>
</evidence>
<evidence type="ECO:0000256" key="3">
    <source>
        <dbReference type="ARBA" id="ARBA00010617"/>
    </source>
</evidence>
<sequence length="527" mass="60026">MGAILSILLQAGIDHWCSAALVVIATLILVGVSLGDGASVYQQYPFVGQGLLKPWLNWSMADRWRLHELEPVAYGKYTKRDQPWSVTFWGLHFLVMPPKYLRDLRTQDRHALNLAKCLSDALNMEASVGDVPIANTMEIDVVSRYLNSRIDETIPLLNDEANFVFNKEIGKTEIWKKFKTMDLSSKLVHYISNRILVGPELCRRADYRATTESLNMSHVIFGALWNFIPLGVFRKPFYWAFSIPYRMQIRRAMNRYIVPIVEERMADVGKTDTKKGLDTIQLMVDMPPASPREIDSFRHAIRILHLHFASTGSSIALVHTAIWQLLQMPECMEPIRTEIKDVLRKYGSWDSKHTVNHLHLLDSFVREVLRVYVPSAQVVSLRLAQQPVTLHDGFQLKKGTRIVFPAQSIHFDPANYEDPREFLPFRFSGSGPCDCDADGTPKDAGRIKADSPDAKYLPFGYGKQSCPGRFFATRVVKLILGRLIFEYDIKPEGNWPSSPVSGSMEGFFLPTKKFYISLRSRRPASDI</sequence>
<keyword evidence="5" id="KW-0479">Metal-binding</keyword>
<evidence type="ECO:0000256" key="1">
    <source>
        <dbReference type="ARBA" id="ARBA00001971"/>
    </source>
</evidence>
<gene>
    <name evidence="9" type="ORF">SLS60_003635</name>
</gene>
<dbReference type="SUPFAM" id="SSF48264">
    <property type="entry name" value="Cytochrome P450"/>
    <property type="match status" value="1"/>
</dbReference>
<reference evidence="9 10" key="1">
    <citation type="submission" date="2024-02" db="EMBL/GenBank/DDBJ databases">
        <title>De novo assembly and annotation of 12 fungi associated with fruit tree decline syndrome in Ontario, Canada.</title>
        <authorList>
            <person name="Sulman M."/>
            <person name="Ellouze W."/>
            <person name="Ilyukhin E."/>
        </authorList>
    </citation>
    <scope>NUCLEOTIDE SEQUENCE [LARGE SCALE GENOMIC DNA]</scope>
    <source>
        <strain evidence="9 10">M42-189</strain>
    </source>
</reference>
<dbReference type="PANTHER" id="PTHR46206:SF1">
    <property type="entry name" value="P450, PUTATIVE (EUROFUNG)-RELATED"/>
    <property type="match status" value="1"/>
</dbReference>
<dbReference type="CDD" id="cd11041">
    <property type="entry name" value="CYP503A1-like"/>
    <property type="match status" value="1"/>
</dbReference>
<evidence type="ECO:0000256" key="7">
    <source>
        <dbReference type="ARBA" id="ARBA00023004"/>
    </source>
</evidence>
<protein>
    <recommendedName>
        <fullName evidence="11">Cytochrome P450</fullName>
    </recommendedName>
</protein>
<evidence type="ECO:0000256" key="4">
    <source>
        <dbReference type="ARBA" id="ARBA00022617"/>
    </source>
</evidence>
<proteinExistence type="inferred from homology"/>
<dbReference type="Proteomes" id="UP001521785">
    <property type="component" value="Unassembled WGS sequence"/>
</dbReference>
<dbReference type="Gene3D" id="1.10.630.10">
    <property type="entry name" value="Cytochrome P450"/>
    <property type="match status" value="1"/>
</dbReference>
<keyword evidence="10" id="KW-1185">Reference proteome</keyword>
<dbReference type="PANTHER" id="PTHR46206">
    <property type="entry name" value="CYTOCHROME P450"/>
    <property type="match status" value="1"/>
</dbReference>
<comment type="cofactor">
    <cofactor evidence="1">
        <name>heme</name>
        <dbReference type="ChEBI" id="CHEBI:30413"/>
    </cofactor>
</comment>
<dbReference type="InterPro" id="IPR002403">
    <property type="entry name" value="Cyt_P450_E_grp-IV"/>
</dbReference>
<accession>A0ABR3RP75</accession>